<dbReference type="InterPro" id="IPR021859">
    <property type="entry name" value="XTBD"/>
</dbReference>
<dbReference type="InterPro" id="IPR001374">
    <property type="entry name" value="R3H_dom"/>
</dbReference>
<reference evidence="9" key="1">
    <citation type="journal article" date="2012" name="Nature">
        <title>The oyster genome reveals stress adaptation and complexity of shell formation.</title>
        <authorList>
            <person name="Zhang G."/>
            <person name="Fang X."/>
            <person name="Guo X."/>
            <person name="Li L."/>
            <person name="Luo R."/>
            <person name="Xu F."/>
            <person name="Yang P."/>
            <person name="Zhang L."/>
            <person name="Wang X."/>
            <person name="Qi H."/>
            <person name="Xiong Z."/>
            <person name="Que H."/>
            <person name="Xie Y."/>
            <person name="Holland P.W."/>
            <person name="Paps J."/>
            <person name="Zhu Y."/>
            <person name="Wu F."/>
            <person name="Chen Y."/>
            <person name="Wang J."/>
            <person name="Peng C."/>
            <person name="Meng J."/>
            <person name="Yang L."/>
            <person name="Liu J."/>
            <person name="Wen B."/>
            <person name="Zhang N."/>
            <person name="Huang Z."/>
            <person name="Zhu Q."/>
            <person name="Feng Y."/>
            <person name="Mount A."/>
            <person name="Hedgecock D."/>
            <person name="Xu Z."/>
            <person name="Liu Y."/>
            <person name="Domazet-Loso T."/>
            <person name="Du Y."/>
            <person name="Sun X."/>
            <person name="Zhang S."/>
            <person name="Liu B."/>
            <person name="Cheng P."/>
            <person name="Jiang X."/>
            <person name="Li J."/>
            <person name="Fan D."/>
            <person name="Wang W."/>
            <person name="Fu W."/>
            <person name="Wang T."/>
            <person name="Wang B."/>
            <person name="Zhang J."/>
            <person name="Peng Z."/>
            <person name="Li Y."/>
            <person name="Li N."/>
            <person name="Wang J."/>
            <person name="Chen M."/>
            <person name="He Y."/>
            <person name="Tan F."/>
            <person name="Song X."/>
            <person name="Zheng Q."/>
            <person name="Huang R."/>
            <person name="Yang H."/>
            <person name="Du X."/>
            <person name="Chen L."/>
            <person name="Yang M."/>
            <person name="Gaffney P.M."/>
            <person name="Wang S."/>
            <person name="Luo L."/>
            <person name="She Z."/>
            <person name="Ming Y."/>
            <person name="Huang W."/>
            <person name="Zhang S."/>
            <person name="Huang B."/>
            <person name="Zhang Y."/>
            <person name="Qu T."/>
            <person name="Ni P."/>
            <person name="Miao G."/>
            <person name="Wang J."/>
            <person name="Wang Q."/>
            <person name="Steinberg C.E."/>
            <person name="Wang H."/>
            <person name="Li N."/>
            <person name="Qian L."/>
            <person name="Zhang G."/>
            <person name="Li Y."/>
            <person name="Yang H."/>
            <person name="Liu X."/>
            <person name="Wang J."/>
            <person name="Yin Y."/>
            <person name="Wang J."/>
        </authorList>
    </citation>
    <scope>NUCLEOTIDE SEQUENCE [LARGE SCALE GENOMIC DNA]</scope>
    <source>
        <strain evidence="9">05x7-T-G4-1.051#20</strain>
    </source>
</reference>
<dbReference type="Gene3D" id="3.30.1370.50">
    <property type="entry name" value="R3H-like domain"/>
    <property type="match status" value="1"/>
</dbReference>
<dbReference type="CDD" id="cd02640">
    <property type="entry name" value="R3H_NRF"/>
    <property type="match status" value="1"/>
</dbReference>
<dbReference type="FunCoup" id="K1QD27">
    <property type="interactions" value="365"/>
</dbReference>
<dbReference type="FunFam" id="3.30.1370.50:FF:000002">
    <property type="entry name" value="Immunoglobulin mu DNA-binding protein 2"/>
    <property type="match status" value="1"/>
</dbReference>
<keyword evidence="4" id="KW-0347">Helicase</keyword>
<accession>K1QD27</accession>
<comment type="subcellular location">
    <subcellularLocation>
        <location evidence="1">Nucleus</location>
    </subcellularLocation>
</comment>
<dbReference type="PROSITE" id="PS51061">
    <property type="entry name" value="R3H"/>
    <property type="match status" value="1"/>
</dbReference>
<dbReference type="AlphaFoldDB" id="K1QD27"/>
<evidence type="ECO:0000313" key="9">
    <source>
        <dbReference type="EMBL" id="EKC31893.1"/>
    </source>
</evidence>
<dbReference type="GO" id="GO:0016787">
    <property type="term" value="F:hydrolase activity"/>
    <property type="evidence" value="ECO:0007669"/>
    <property type="project" value="UniProtKB-KW"/>
</dbReference>
<dbReference type="GO" id="GO:0003677">
    <property type="term" value="F:DNA binding"/>
    <property type="evidence" value="ECO:0007669"/>
    <property type="project" value="UniProtKB-ARBA"/>
</dbReference>
<dbReference type="InParanoid" id="K1QD27"/>
<dbReference type="InterPro" id="IPR034071">
    <property type="entry name" value="R3H_NRF"/>
</dbReference>
<evidence type="ECO:0000256" key="6">
    <source>
        <dbReference type="ARBA" id="ARBA00022884"/>
    </source>
</evidence>
<evidence type="ECO:0000256" key="8">
    <source>
        <dbReference type="SAM" id="MobiDB-lite"/>
    </source>
</evidence>
<dbReference type="PROSITE" id="PS51827">
    <property type="entry name" value="XTBD"/>
    <property type="match status" value="1"/>
</dbReference>
<evidence type="ECO:0000256" key="7">
    <source>
        <dbReference type="ARBA" id="ARBA00023242"/>
    </source>
</evidence>
<evidence type="ECO:0000256" key="1">
    <source>
        <dbReference type="ARBA" id="ARBA00004123"/>
    </source>
</evidence>
<dbReference type="Pfam" id="PF11952">
    <property type="entry name" value="XTBD"/>
    <property type="match status" value="1"/>
</dbReference>
<proteinExistence type="predicted"/>
<protein>
    <submittedName>
        <fullName evidence="9">NF-kappa-B-repressing factor</fullName>
    </submittedName>
</protein>
<feature type="compositionally biased region" description="Basic and acidic residues" evidence="8">
    <location>
        <begin position="136"/>
        <end position="146"/>
    </location>
</feature>
<dbReference type="InterPro" id="IPR014720">
    <property type="entry name" value="dsRBD_dom"/>
</dbReference>
<dbReference type="EMBL" id="JH817078">
    <property type="protein sequence ID" value="EKC31893.1"/>
    <property type="molecule type" value="Genomic_DNA"/>
</dbReference>
<dbReference type="Pfam" id="PF01424">
    <property type="entry name" value="R3H"/>
    <property type="match status" value="1"/>
</dbReference>
<keyword evidence="2" id="KW-0547">Nucleotide-binding</keyword>
<dbReference type="Pfam" id="PF00035">
    <property type="entry name" value="dsrm"/>
    <property type="match status" value="1"/>
</dbReference>
<dbReference type="SUPFAM" id="SSF54768">
    <property type="entry name" value="dsRNA-binding domain-like"/>
    <property type="match status" value="1"/>
</dbReference>
<gene>
    <name evidence="9" type="ORF">CGI_10018874</name>
</gene>
<dbReference type="PROSITE" id="PS50174">
    <property type="entry name" value="G_PATCH"/>
    <property type="match status" value="1"/>
</dbReference>
<keyword evidence="7" id="KW-0539">Nucleus</keyword>
<organism evidence="9">
    <name type="scientific">Magallana gigas</name>
    <name type="common">Pacific oyster</name>
    <name type="synonym">Crassostrea gigas</name>
    <dbReference type="NCBI Taxonomy" id="29159"/>
    <lineage>
        <taxon>Eukaryota</taxon>
        <taxon>Metazoa</taxon>
        <taxon>Spiralia</taxon>
        <taxon>Lophotrochozoa</taxon>
        <taxon>Mollusca</taxon>
        <taxon>Bivalvia</taxon>
        <taxon>Autobranchia</taxon>
        <taxon>Pteriomorphia</taxon>
        <taxon>Ostreida</taxon>
        <taxon>Ostreoidea</taxon>
        <taxon>Ostreidae</taxon>
        <taxon>Magallana</taxon>
    </lineage>
</organism>
<evidence type="ECO:0000256" key="4">
    <source>
        <dbReference type="ARBA" id="ARBA00022806"/>
    </source>
</evidence>
<feature type="compositionally biased region" description="Low complexity" evidence="8">
    <location>
        <begin position="154"/>
        <end position="163"/>
    </location>
</feature>
<dbReference type="SMART" id="SM00393">
    <property type="entry name" value="R3H"/>
    <property type="match status" value="1"/>
</dbReference>
<name>K1QD27_MAGGI</name>
<dbReference type="SMART" id="SM00443">
    <property type="entry name" value="G_patch"/>
    <property type="match status" value="1"/>
</dbReference>
<dbReference type="InterPro" id="IPR000467">
    <property type="entry name" value="G_patch_dom"/>
</dbReference>
<dbReference type="Pfam" id="PF01585">
    <property type="entry name" value="G-patch"/>
    <property type="match status" value="1"/>
</dbReference>
<evidence type="ECO:0000256" key="2">
    <source>
        <dbReference type="ARBA" id="ARBA00022741"/>
    </source>
</evidence>
<evidence type="ECO:0000256" key="5">
    <source>
        <dbReference type="ARBA" id="ARBA00022840"/>
    </source>
</evidence>
<dbReference type="GO" id="GO:0003723">
    <property type="term" value="F:RNA binding"/>
    <property type="evidence" value="ECO:0007669"/>
    <property type="project" value="UniProtKB-UniRule"/>
</dbReference>
<dbReference type="GO" id="GO:0005634">
    <property type="term" value="C:nucleus"/>
    <property type="evidence" value="ECO:0007669"/>
    <property type="project" value="UniProtKB-SubCell"/>
</dbReference>
<dbReference type="GO" id="GO:0004386">
    <property type="term" value="F:helicase activity"/>
    <property type="evidence" value="ECO:0007669"/>
    <property type="project" value="UniProtKB-KW"/>
</dbReference>
<sequence>MRLYWKNSENESNSMGFHKFGKGMMTSTHTPEEEISSIVEGYRSPYESQTEWELRRNFMIANYRRVNMESLVCLANCYLNVEMYGCRYPALVMGQIQEMSNSLNTQRSNPCTGTSKAENLPKRMKGMETVQFVRQSDTETAKEQKETAISTNLSSSDKPSSVSKNLQEAAKKTTAKPNFHFVKASSDFHSTDVATESIKQKLMKEEFMASCQPQPVVDHLSAQNPKQKSGLGFVKKEKITDAVGPEMPTNSFISEIDNQFHAFSNHYATYKKKHPQRSPIDIFHMVAMKTRMKIDTQFNDVSVKGQNKFTCTVVIDNVDIATAEDSNKKGAKNKAFEIGQEKLSRKYIKVVRVNPEKQELQAFDEEPENDPGFIKTEVEEIPAPKAKPVKRKESELHGDLTRFIIFETANTTQNAISVLKSSADMNHAELEYDFHPDMSGTRCRVLLDGHNLVEYMGTTKASSKSVASEKALERLKQICWTIKIKQAVDASESEVSRDKVMGEIQKQVKTISDDNIGSRLLKKMGWTGGGVGAKGNKGLAEPVAVTMTNHILLNREGLGLHGDHAKAMVDFKKKITEVIDNYAKSEKQDDLAFSPEFSKEERAFIHQYSQKLGLKTQSRGTGSERYLIISRKRSVSQLFDHIMEEGGATHKYELIPPLYDS</sequence>
<keyword evidence="3" id="KW-0378">Hydrolase</keyword>
<dbReference type="GO" id="GO:0005524">
    <property type="term" value="F:ATP binding"/>
    <property type="evidence" value="ECO:0007669"/>
    <property type="project" value="UniProtKB-KW"/>
</dbReference>
<keyword evidence="5" id="KW-0067">ATP-binding</keyword>
<dbReference type="Gene3D" id="3.30.160.20">
    <property type="match status" value="1"/>
</dbReference>
<dbReference type="PANTHER" id="PTHR48430:SF1">
    <property type="entry name" value="PARTNER OF XRN-2 PROTEIN 1"/>
    <property type="match status" value="1"/>
</dbReference>
<keyword evidence="6" id="KW-0694">RNA-binding</keyword>
<dbReference type="PANTHER" id="PTHR48430">
    <property type="entry name" value="PARTNER OF XRN-2 PROTEIN 1"/>
    <property type="match status" value="1"/>
</dbReference>
<dbReference type="PROSITE" id="PS50137">
    <property type="entry name" value="DS_RBD"/>
    <property type="match status" value="1"/>
</dbReference>
<dbReference type="HOGENOM" id="CLU_488595_0_0_1"/>
<feature type="region of interest" description="Disordered" evidence="8">
    <location>
        <begin position="135"/>
        <end position="170"/>
    </location>
</feature>
<dbReference type="InterPro" id="IPR036867">
    <property type="entry name" value="R3H_dom_sf"/>
</dbReference>
<dbReference type="SUPFAM" id="SSF82708">
    <property type="entry name" value="R3H domain"/>
    <property type="match status" value="1"/>
</dbReference>
<evidence type="ECO:0000256" key="3">
    <source>
        <dbReference type="ARBA" id="ARBA00022801"/>
    </source>
</evidence>